<feature type="non-terminal residue" evidence="1">
    <location>
        <position position="264"/>
    </location>
</feature>
<evidence type="ECO:0000313" key="1">
    <source>
        <dbReference type="EMBL" id="KXN67712.1"/>
    </source>
</evidence>
<reference evidence="1 2" key="1">
    <citation type="journal article" date="2015" name="Genome Biol. Evol.">
        <title>Phylogenomic analyses indicate that early fungi evolved digesting cell walls of algal ancestors of land plants.</title>
        <authorList>
            <person name="Chang Y."/>
            <person name="Wang S."/>
            <person name="Sekimoto S."/>
            <person name="Aerts A.L."/>
            <person name="Choi C."/>
            <person name="Clum A."/>
            <person name="LaButti K.M."/>
            <person name="Lindquist E.A."/>
            <person name="Yee Ngan C."/>
            <person name="Ohm R.A."/>
            <person name="Salamov A.A."/>
            <person name="Grigoriev I.V."/>
            <person name="Spatafora J.W."/>
            <person name="Berbee M.L."/>
        </authorList>
    </citation>
    <scope>NUCLEOTIDE SEQUENCE [LARGE SCALE GENOMIC DNA]</scope>
    <source>
        <strain evidence="1 2">NRRL 28638</strain>
    </source>
</reference>
<dbReference type="SUPFAM" id="SSF52047">
    <property type="entry name" value="RNI-like"/>
    <property type="match status" value="1"/>
</dbReference>
<organism evidence="1 2">
    <name type="scientific">Conidiobolus coronatus (strain ATCC 28846 / CBS 209.66 / NRRL 28638)</name>
    <name type="common">Delacroixia coronata</name>
    <dbReference type="NCBI Taxonomy" id="796925"/>
    <lineage>
        <taxon>Eukaryota</taxon>
        <taxon>Fungi</taxon>
        <taxon>Fungi incertae sedis</taxon>
        <taxon>Zoopagomycota</taxon>
        <taxon>Entomophthoromycotina</taxon>
        <taxon>Entomophthoromycetes</taxon>
        <taxon>Entomophthorales</taxon>
        <taxon>Ancylistaceae</taxon>
        <taxon>Conidiobolus</taxon>
    </lineage>
</organism>
<evidence type="ECO:0000313" key="2">
    <source>
        <dbReference type="Proteomes" id="UP000070444"/>
    </source>
</evidence>
<protein>
    <recommendedName>
        <fullName evidence="3">F-box domain-containing protein</fullName>
    </recommendedName>
</protein>
<dbReference type="InterPro" id="IPR032675">
    <property type="entry name" value="LRR_dom_sf"/>
</dbReference>
<proteinExistence type="predicted"/>
<sequence length="264" mass="31969">MLKDISIPSKADPKRIKWDVLFLLREFKYYLSRGEFIEISSLNQLLREKLKYKVLYKVRFNLDFLFQFPNYFYLEKFEIENELDDELEAIKNFQCSRIDPFIDELVKDLNSFDLNLKQIEFDTLYRQGYFIIPLVSNFTHLSSLSIYDCDLELKSFNKLISKLEKLEFLYLNRVEFVVLAEEWHLDYETLLPNSLKELEIGYMNLRKEYYKNAPYNFLLNNTGEYMMEQYYIPPQRLPNLKKLSLSMDTKFYINYFGNLLDLNP</sequence>
<dbReference type="AlphaFoldDB" id="A0A137NYC3"/>
<keyword evidence="2" id="KW-1185">Reference proteome</keyword>
<accession>A0A137NYC3</accession>
<dbReference type="EMBL" id="KQ964617">
    <property type="protein sequence ID" value="KXN67712.1"/>
    <property type="molecule type" value="Genomic_DNA"/>
</dbReference>
<dbReference type="Proteomes" id="UP000070444">
    <property type="component" value="Unassembled WGS sequence"/>
</dbReference>
<evidence type="ECO:0008006" key="3">
    <source>
        <dbReference type="Google" id="ProtNLM"/>
    </source>
</evidence>
<dbReference type="Gene3D" id="3.80.10.10">
    <property type="entry name" value="Ribonuclease Inhibitor"/>
    <property type="match status" value="1"/>
</dbReference>
<name>A0A137NYC3_CONC2</name>
<gene>
    <name evidence="1" type="ORF">CONCODRAFT_10163</name>
</gene>